<evidence type="ECO:0000259" key="1">
    <source>
        <dbReference type="PROSITE" id="PS50181"/>
    </source>
</evidence>
<gene>
    <name evidence="2" type="primary">LOC110738192</name>
</gene>
<reference evidence="2" key="2">
    <citation type="submission" date="2021-03" db="UniProtKB">
        <authorList>
            <consortium name="EnsemblPlants"/>
        </authorList>
    </citation>
    <scope>IDENTIFICATION</scope>
</reference>
<dbReference type="SUPFAM" id="SSF81383">
    <property type="entry name" value="F-box domain"/>
    <property type="match status" value="1"/>
</dbReference>
<accession>A0A803KVD2</accession>
<protein>
    <recommendedName>
        <fullName evidence="1">F-box domain-containing protein</fullName>
    </recommendedName>
</protein>
<dbReference type="EnsemblPlants" id="AUR62002990-RA">
    <property type="protein sequence ID" value="AUR62002990-RA:cds"/>
    <property type="gene ID" value="AUR62002990"/>
</dbReference>
<dbReference type="PANTHER" id="PTHR31900">
    <property type="entry name" value="F-BOX/RNI SUPERFAMILY PROTEIN-RELATED"/>
    <property type="match status" value="1"/>
</dbReference>
<dbReference type="InterPro" id="IPR032675">
    <property type="entry name" value="LRR_dom_sf"/>
</dbReference>
<dbReference type="InterPro" id="IPR006566">
    <property type="entry name" value="FBD"/>
</dbReference>
<reference evidence="2" key="1">
    <citation type="journal article" date="2017" name="Nature">
        <title>The genome of Chenopodium quinoa.</title>
        <authorList>
            <person name="Jarvis D.E."/>
            <person name="Ho Y.S."/>
            <person name="Lightfoot D.J."/>
            <person name="Schmoeckel S.M."/>
            <person name="Li B."/>
            <person name="Borm T.J.A."/>
            <person name="Ohyanagi H."/>
            <person name="Mineta K."/>
            <person name="Michell C.T."/>
            <person name="Saber N."/>
            <person name="Kharbatia N.M."/>
            <person name="Rupper R.R."/>
            <person name="Sharp A.R."/>
            <person name="Dally N."/>
            <person name="Boughton B.A."/>
            <person name="Woo Y.H."/>
            <person name="Gao G."/>
            <person name="Schijlen E.G.W.M."/>
            <person name="Guo X."/>
            <person name="Momin A.A."/>
            <person name="Negrao S."/>
            <person name="Al-Babili S."/>
            <person name="Gehring C."/>
            <person name="Roessner U."/>
            <person name="Jung C."/>
            <person name="Murphy K."/>
            <person name="Arold S.T."/>
            <person name="Gojobori T."/>
            <person name="van der Linden C.G."/>
            <person name="van Loo E.N."/>
            <person name="Jellen E.N."/>
            <person name="Maughan P.J."/>
            <person name="Tester M."/>
        </authorList>
    </citation>
    <scope>NUCLEOTIDE SEQUENCE [LARGE SCALE GENOMIC DNA]</scope>
    <source>
        <strain evidence="2">cv. PI 614886</strain>
    </source>
</reference>
<dbReference type="Gene3D" id="3.80.10.10">
    <property type="entry name" value="Ribonuclease Inhibitor"/>
    <property type="match status" value="1"/>
</dbReference>
<keyword evidence="3" id="KW-1185">Reference proteome</keyword>
<dbReference type="InterPro" id="IPR055411">
    <property type="entry name" value="LRR_FXL15/At3g58940/PEG3-like"/>
</dbReference>
<dbReference type="Proteomes" id="UP000596660">
    <property type="component" value="Unplaced"/>
</dbReference>
<feature type="domain" description="F-box" evidence="1">
    <location>
        <begin position="2"/>
        <end position="55"/>
    </location>
</feature>
<dbReference type="AlphaFoldDB" id="A0A803KVD2"/>
<dbReference type="Pfam" id="PF24758">
    <property type="entry name" value="LRR_At5g56370"/>
    <property type="match status" value="1"/>
</dbReference>
<dbReference type="SUPFAM" id="SSF52047">
    <property type="entry name" value="RNI-like"/>
    <property type="match status" value="1"/>
</dbReference>
<dbReference type="SMART" id="SM00579">
    <property type="entry name" value="FBD"/>
    <property type="match status" value="1"/>
</dbReference>
<proteinExistence type="predicted"/>
<dbReference type="InterPro" id="IPR001810">
    <property type="entry name" value="F-box_dom"/>
</dbReference>
<organism evidence="2 3">
    <name type="scientific">Chenopodium quinoa</name>
    <name type="common">Quinoa</name>
    <dbReference type="NCBI Taxonomy" id="63459"/>
    <lineage>
        <taxon>Eukaryota</taxon>
        <taxon>Viridiplantae</taxon>
        <taxon>Streptophyta</taxon>
        <taxon>Embryophyta</taxon>
        <taxon>Tracheophyta</taxon>
        <taxon>Spermatophyta</taxon>
        <taxon>Magnoliopsida</taxon>
        <taxon>eudicotyledons</taxon>
        <taxon>Gunneridae</taxon>
        <taxon>Pentapetalae</taxon>
        <taxon>Caryophyllales</taxon>
        <taxon>Chenopodiaceae</taxon>
        <taxon>Chenopodioideae</taxon>
        <taxon>Atripliceae</taxon>
        <taxon>Chenopodium</taxon>
    </lineage>
</organism>
<evidence type="ECO:0000313" key="2">
    <source>
        <dbReference type="EnsemblPlants" id="AUR62002990-RA:cds"/>
    </source>
</evidence>
<dbReference type="Pfam" id="PF00646">
    <property type="entry name" value="F-box"/>
    <property type="match status" value="1"/>
</dbReference>
<dbReference type="InterPro" id="IPR036047">
    <property type="entry name" value="F-box-like_dom_sf"/>
</dbReference>
<evidence type="ECO:0000313" key="3">
    <source>
        <dbReference type="Proteomes" id="UP000596660"/>
    </source>
</evidence>
<dbReference type="PANTHER" id="PTHR31900:SF27">
    <property type="entry name" value="FBD DOMAIN-CONTAINING PROTEIN"/>
    <property type="match status" value="1"/>
</dbReference>
<sequence>MDDLISNLPKDVRYGIMERLPLRDAARMSTLSKQWKEAWKTLPSLVFDGEFFREVLGKKRYIKLEYTNIVSKILLQHDGPIAKFSLHIPRHIQKHPDDVVLWIMNLSMNCINDFTLNNWKYSSPFKLPSQLFGCTNLTVLKLDYCIFNPPSSFKGFPKLVCNYLENIHFPSDDVVGSFVAKCPSLEKLVIQGEDGNDELPNLVINAPNLKYLTISSTFHSICLDGSEALSSVSFTLQKLVDQKKKRTRNMIKFLTSTCRIENLSFRKHFVKVKISENTADSVEDNWSCNLSSKFLQLRSIDVRLNSGSAEELKLVEFLLACSPVLHTFNLEFFEELDVDDKMKMSKKLMQFHRAFSNITVFLIFIEGKCDR</sequence>
<name>A0A803KVD2_CHEQI</name>
<dbReference type="InterPro" id="IPR050232">
    <property type="entry name" value="FBL13/AtMIF1-like"/>
</dbReference>
<dbReference type="PROSITE" id="PS50181">
    <property type="entry name" value="FBOX"/>
    <property type="match status" value="1"/>
</dbReference>
<dbReference type="Gramene" id="AUR62002990-RA">
    <property type="protein sequence ID" value="AUR62002990-RA:cds"/>
    <property type="gene ID" value="AUR62002990"/>
</dbReference>
<dbReference type="OMA" id="LEYTNIV"/>